<evidence type="ECO:0000313" key="2">
    <source>
        <dbReference type="EMBL" id="CAB1418399.1"/>
    </source>
</evidence>
<dbReference type="PANTHER" id="PTHR31025">
    <property type="entry name" value="SI:CH211-196P9.1-RELATED"/>
    <property type="match status" value="1"/>
</dbReference>
<dbReference type="AlphaFoldDB" id="A0A9N7YBM0"/>
<evidence type="ECO:0000313" key="3">
    <source>
        <dbReference type="Proteomes" id="UP001153269"/>
    </source>
</evidence>
<evidence type="ECO:0000256" key="1">
    <source>
        <dbReference type="SAM" id="MobiDB-lite"/>
    </source>
</evidence>
<proteinExistence type="predicted"/>
<sequence length="227" mass="26146">MIPQTLSSLAQPSSFDSAYTARRTPHTATPLSCASAERRQEPKTPMTGSTPARLKVIFRESNVEKRTLPDGIQNSLDDLLSKIKNTFGLEGNIRVQYMDPDFGNDFLGPKNRMTLESLEKERLELQRQVSVRNNERVIADKMALTFAYSRKKVENKEPSLKDFKERWHALFQQREINAEFQRLMAVPLEEKFMAKLDMHSSELIRVIRSKGGAHARRLLASCRHWTR</sequence>
<feature type="compositionally biased region" description="Polar residues" evidence="1">
    <location>
        <begin position="1"/>
        <end position="17"/>
    </location>
</feature>
<dbReference type="PANTHER" id="PTHR31025:SF25">
    <property type="entry name" value="ZINC FINGER (C2H2)-60"/>
    <property type="match status" value="1"/>
</dbReference>
<feature type="region of interest" description="Disordered" evidence="1">
    <location>
        <begin position="1"/>
        <end position="51"/>
    </location>
</feature>
<organism evidence="2 3">
    <name type="scientific">Pleuronectes platessa</name>
    <name type="common">European plaice</name>
    <dbReference type="NCBI Taxonomy" id="8262"/>
    <lineage>
        <taxon>Eukaryota</taxon>
        <taxon>Metazoa</taxon>
        <taxon>Chordata</taxon>
        <taxon>Craniata</taxon>
        <taxon>Vertebrata</taxon>
        <taxon>Euteleostomi</taxon>
        <taxon>Actinopterygii</taxon>
        <taxon>Neopterygii</taxon>
        <taxon>Teleostei</taxon>
        <taxon>Neoteleostei</taxon>
        <taxon>Acanthomorphata</taxon>
        <taxon>Carangaria</taxon>
        <taxon>Pleuronectiformes</taxon>
        <taxon>Pleuronectoidei</taxon>
        <taxon>Pleuronectidae</taxon>
        <taxon>Pleuronectes</taxon>
    </lineage>
</organism>
<dbReference type="EMBL" id="CADEAL010000322">
    <property type="protein sequence ID" value="CAB1418399.1"/>
    <property type="molecule type" value="Genomic_DNA"/>
</dbReference>
<gene>
    <name evidence="2" type="ORF">PLEPLA_LOCUS6225</name>
</gene>
<comment type="caution">
    <text evidence="2">The sequence shown here is derived from an EMBL/GenBank/DDBJ whole genome shotgun (WGS) entry which is preliminary data.</text>
</comment>
<accession>A0A9N7YBM0</accession>
<keyword evidence="3" id="KW-1185">Reference proteome</keyword>
<name>A0A9N7YBM0_PLEPL</name>
<reference evidence="2" key="1">
    <citation type="submission" date="2020-03" db="EMBL/GenBank/DDBJ databases">
        <authorList>
            <person name="Weist P."/>
        </authorList>
    </citation>
    <scope>NUCLEOTIDE SEQUENCE</scope>
</reference>
<dbReference type="Proteomes" id="UP001153269">
    <property type="component" value="Unassembled WGS sequence"/>
</dbReference>
<protein>
    <submittedName>
        <fullName evidence="2">Uncharacterized protein</fullName>
    </submittedName>
</protein>